<proteinExistence type="predicted"/>
<dbReference type="VEuPathDB" id="FungiDB:PLEOSDRAFT_152365"/>
<gene>
    <name evidence="1" type="ORF">PLEOSDRAFT_152365</name>
</gene>
<dbReference type="Proteomes" id="UP000027073">
    <property type="component" value="Unassembled WGS sequence"/>
</dbReference>
<evidence type="ECO:0000313" key="1">
    <source>
        <dbReference type="EMBL" id="KDQ34000.1"/>
    </source>
</evidence>
<organism evidence="1 2">
    <name type="scientific">Pleurotus ostreatus (strain PC15)</name>
    <name type="common">Oyster mushroom</name>
    <dbReference type="NCBI Taxonomy" id="1137138"/>
    <lineage>
        <taxon>Eukaryota</taxon>
        <taxon>Fungi</taxon>
        <taxon>Dikarya</taxon>
        <taxon>Basidiomycota</taxon>
        <taxon>Agaricomycotina</taxon>
        <taxon>Agaricomycetes</taxon>
        <taxon>Agaricomycetidae</taxon>
        <taxon>Agaricales</taxon>
        <taxon>Pleurotineae</taxon>
        <taxon>Pleurotaceae</taxon>
        <taxon>Pleurotus</taxon>
    </lineage>
</organism>
<reference evidence="2" key="1">
    <citation type="journal article" date="2014" name="Proc. Natl. Acad. Sci. U.S.A.">
        <title>Extensive sampling of basidiomycete genomes demonstrates inadequacy of the white-rot/brown-rot paradigm for wood decay fungi.</title>
        <authorList>
            <person name="Riley R."/>
            <person name="Salamov A.A."/>
            <person name="Brown D.W."/>
            <person name="Nagy L.G."/>
            <person name="Floudas D."/>
            <person name="Held B.W."/>
            <person name="Levasseur A."/>
            <person name="Lombard V."/>
            <person name="Morin E."/>
            <person name="Otillar R."/>
            <person name="Lindquist E.A."/>
            <person name="Sun H."/>
            <person name="LaButti K.M."/>
            <person name="Schmutz J."/>
            <person name="Jabbour D."/>
            <person name="Luo H."/>
            <person name="Baker S.E."/>
            <person name="Pisabarro A.G."/>
            <person name="Walton J.D."/>
            <person name="Blanchette R.A."/>
            <person name="Henrissat B."/>
            <person name="Martin F."/>
            <person name="Cullen D."/>
            <person name="Hibbett D.S."/>
            <person name="Grigoriev I.V."/>
        </authorList>
    </citation>
    <scope>NUCLEOTIDE SEQUENCE [LARGE SCALE GENOMIC DNA]</scope>
    <source>
        <strain evidence="2">PC15</strain>
    </source>
</reference>
<dbReference type="AlphaFoldDB" id="A0A067P428"/>
<dbReference type="EMBL" id="KL198004">
    <property type="protein sequence ID" value="KDQ34000.1"/>
    <property type="molecule type" value="Genomic_DNA"/>
</dbReference>
<dbReference type="InParanoid" id="A0A067P428"/>
<name>A0A067P428_PLEO1</name>
<protein>
    <submittedName>
        <fullName evidence="1">Uncharacterized protein</fullName>
    </submittedName>
</protein>
<sequence>MSSPPTHTTALTPFQARQVQHMAANVLIEAYASGRFSTMSDESLCRRVEYYLNWSPHSLDSQEGCTLLAQIRWLMVYHFHATMESSTIRYAILGLVLGVLTARLPPIKTN</sequence>
<accession>A0A067P428</accession>
<dbReference type="HOGENOM" id="CLU_2172104_0_0_1"/>
<evidence type="ECO:0000313" key="2">
    <source>
        <dbReference type="Proteomes" id="UP000027073"/>
    </source>
</evidence>